<evidence type="ECO:0000313" key="2">
    <source>
        <dbReference type="EMBL" id="KAG2442948.1"/>
    </source>
</evidence>
<dbReference type="AlphaFoldDB" id="A0A835W9C3"/>
<organism evidence="2 3">
    <name type="scientific">Chlamydomonas incerta</name>
    <dbReference type="NCBI Taxonomy" id="51695"/>
    <lineage>
        <taxon>Eukaryota</taxon>
        <taxon>Viridiplantae</taxon>
        <taxon>Chlorophyta</taxon>
        <taxon>core chlorophytes</taxon>
        <taxon>Chlorophyceae</taxon>
        <taxon>CS clade</taxon>
        <taxon>Chlamydomonadales</taxon>
        <taxon>Chlamydomonadaceae</taxon>
        <taxon>Chlamydomonas</taxon>
    </lineage>
</organism>
<dbReference type="PANTHER" id="PTHR31126">
    <property type="entry name" value="TYROSINE-PROTEIN PHOSPHATASE"/>
    <property type="match status" value="1"/>
</dbReference>
<dbReference type="EMBL" id="JAEHOC010000004">
    <property type="protein sequence ID" value="KAG2442948.1"/>
    <property type="molecule type" value="Genomic_DNA"/>
</dbReference>
<accession>A0A835W9C3</accession>
<dbReference type="InterPro" id="IPR029021">
    <property type="entry name" value="Prot-tyrosine_phosphatase-like"/>
</dbReference>
<evidence type="ECO:0008006" key="4">
    <source>
        <dbReference type="Google" id="ProtNLM"/>
    </source>
</evidence>
<dbReference type="SUPFAM" id="SSF52799">
    <property type="entry name" value="(Phosphotyrosine protein) phosphatases II"/>
    <property type="match status" value="1"/>
</dbReference>
<dbReference type="PANTHER" id="PTHR31126:SF1">
    <property type="entry name" value="TYROSINE SPECIFIC PROTEIN PHOSPHATASES DOMAIN-CONTAINING PROTEIN"/>
    <property type="match status" value="1"/>
</dbReference>
<dbReference type="Pfam" id="PF13350">
    <property type="entry name" value="Y_phosphatase3"/>
    <property type="match status" value="2"/>
</dbReference>
<proteinExistence type="predicted"/>
<feature type="region of interest" description="Disordered" evidence="1">
    <location>
        <begin position="169"/>
        <end position="241"/>
    </location>
</feature>
<sequence length="437" mass="45436">MRLIRTAPRHGAGRSRLLHQQRCACCLPASPTGSGAAPAALSSASAATMAHLSSASAPTAAAASNGGTAAEVLARVRKALPNGRDLSEAFPAIPPGRVVRCANPAVASPEDSAFLLRELRVRDLIDLRAAEEIREDDPGSALMAATSMRLYARGWLAPGQLFVRPDPLASAATSPRRPAAPDAPATTSTPTPTPTPTSTATSAPSTAAPSTAPSTTTPAAAAASTSTAASTSASTSAEPLPAATRHHISLLDRGRYYLALAARIPAATTAAALLTNLVSKPAARRLLLPYVNGGGLPLLYEMLLESSRPEMRQVMEVLLAAAEARHCVLFFCRAGKDRTGLVAAAVLAVAGASEEQIVADYARSDAFHRVALAGLESREELAGLDMSLFERAPPEVMAATLAYVRRRYGSMAGYLESVGFGRDKQERLRAALTSSDW</sequence>
<comment type="caution">
    <text evidence="2">The sequence shown here is derived from an EMBL/GenBank/DDBJ whole genome shotgun (WGS) entry which is preliminary data.</text>
</comment>
<dbReference type="InterPro" id="IPR026893">
    <property type="entry name" value="Tyr/Ser_Pase_IphP-type"/>
</dbReference>
<evidence type="ECO:0000313" key="3">
    <source>
        <dbReference type="Proteomes" id="UP000650467"/>
    </source>
</evidence>
<dbReference type="Gene3D" id="3.90.190.10">
    <property type="entry name" value="Protein tyrosine phosphatase superfamily"/>
    <property type="match status" value="1"/>
</dbReference>
<dbReference type="GO" id="GO:0004721">
    <property type="term" value="F:phosphoprotein phosphatase activity"/>
    <property type="evidence" value="ECO:0007669"/>
    <property type="project" value="InterPro"/>
</dbReference>
<evidence type="ECO:0000256" key="1">
    <source>
        <dbReference type="SAM" id="MobiDB-lite"/>
    </source>
</evidence>
<protein>
    <recommendedName>
        <fullName evidence="4">Tyrosine specific protein phosphatases domain-containing protein</fullName>
    </recommendedName>
</protein>
<dbReference type="Proteomes" id="UP000650467">
    <property type="component" value="Unassembled WGS sequence"/>
</dbReference>
<keyword evidence="3" id="KW-1185">Reference proteome</keyword>
<name>A0A835W9C3_CHLIN</name>
<reference evidence="2" key="1">
    <citation type="journal article" date="2020" name="bioRxiv">
        <title>Comparative genomics of Chlamydomonas.</title>
        <authorList>
            <person name="Craig R.J."/>
            <person name="Hasan A.R."/>
            <person name="Ness R.W."/>
            <person name="Keightley P.D."/>
        </authorList>
    </citation>
    <scope>NUCLEOTIDE SEQUENCE</scope>
    <source>
        <strain evidence="2">SAG 7.73</strain>
    </source>
</reference>
<dbReference type="OrthoDB" id="9988524at2759"/>
<gene>
    <name evidence="2" type="ORF">HXX76_003024</name>
</gene>